<feature type="region of interest" description="Disordered" evidence="1">
    <location>
        <begin position="1"/>
        <end position="20"/>
    </location>
</feature>
<dbReference type="InParanoid" id="A0A0C2YRK3"/>
<reference evidence="3" key="2">
    <citation type="submission" date="2015-01" db="EMBL/GenBank/DDBJ databases">
        <title>Evolutionary Origins and Diversification of the Mycorrhizal Mutualists.</title>
        <authorList>
            <consortium name="DOE Joint Genome Institute"/>
            <consortium name="Mycorrhizal Genomics Consortium"/>
            <person name="Kohler A."/>
            <person name="Kuo A."/>
            <person name="Nagy L.G."/>
            <person name="Floudas D."/>
            <person name="Copeland A."/>
            <person name="Barry K.W."/>
            <person name="Cichocki N."/>
            <person name="Veneault-Fourrey C."/>
            <person name="LaButti K."/>
            <person name="Lindquist E.A."/>
            <person name="Lipzen A."/>
            <person name="Lundell T."/>
            <person name="Morin E."/>
            <person name="Murat C."/>
            <person name="Riley R."/>
            <person name="Ohm R."/>
            <person name="Sun H."/>
            <person name="Tunlid A."/>
            <person name="Henrissat B."/>
            <person name="Grigoriev I.V."/>
            <person name="Hibbett D.S."/>
            <person name="Martin F."/>
        </authorList>
    </citation>
    <scope>NUCLEOTIDE SEQUENCE [LARGE SCALE GENOMIC DNA]</scope>
    <source>
        <strain evidence="3">Foug A</strain>
    </source>
</reference>
<dbReference type="Proteomes" id="UP000053989">
    <property type="component" value="Unassembled WGS sequence"/>
</dbReference>
<accession>A0A0C2YRK3</accession>
<name>A0A0C2YRK3_9AGAM</name>
<sequence>MRVKGATNLPAGRSRTAEQRSDEIYPPVNVVCTADETRICQSPLMRRVGADLVYVSRHHQSWLRTLANRVSIIRRCNRSRYTASTECEMQPS</sequence>
<organism evidence="2 3">
    <name type="scientific">Scleroderma citrinum Foug A</name>
    <dbReference type="NCBI Taxonomy" id="1036808"/>
    <lineage>
        <taxon>Eukaryota</taxon>
        <taxon>Fungi</taxon>
        <taxon>Dikarya</taxon>
        <taxon>Basidiomycota</taxon>
        <taxon>Agaricomycotina</taxon>
        <taxon>Agaricomycetes</taxon>
        <taxon>Agaricomycetidae</taxon>
        <taxon>Boletales</taxon>
        <taxon>Sclerodermatineae</taxon>
        <taxon>Sclerodermataceae</taxon>
        <taxon>Scleroderma</taxon>
    </lineage>
</organism>
<keyword evidence="3" id="KW-1185">Reference proteome</keyword>
<reference evidence="2 3" key="1">
    <citation type="submission" date="2014-04" db="EMBL/GenBank/DDBJ databases">
        <authorList>
            <consortium name="DOE Joint Genome Institute"/>
            <person name="Kuo A."/>
            <person name="Kohler A."/>
            <person name="Nagy L.G."/>
            <person name="Floudas D."/>
            <person name="Copeland A."/>
            <person name="Barry K.W."/>
            <person name="Cichocki N."/>
            <person name="Veneault-Fourrey C."/>
            <person name="LaButti K."/>
            <person name="Lindquist E.A."/>
            <person name="Lipzen A."/>
            <person name="Lundell T."/>
            <person name="Morin E."/>
            <person name="Murat C."/>
            <person name="Sun H."/>
            <person name="Tunlid A."/>
            <person name="Henrissat B."/>
            <person name="Grigoriev I.V."/>
            <person name="Hibbett D.S."/>
            <person name="Martin F."/>
            <person name="Nordberg H.P."/>
            <person name="Cantor M.N."/>
            <person name="Hua S.X."/>
        </authorList>
    </citation>
    <scope>NUCLEOTIDE SEQUENCE [LARGE SCALE GENOMIC DNA]</scope>
    <source>
        <strain evidence="2 3">Foug A</strain>
    </source>
</reference>
<evidence type="ECO:0000313" key="2">
    <source>
        <dbReference type="EMBL" id="KIM52358.1"/>
    </source>
</evidence>
<dbReference type="AlphaFoldDB" id="A0A0C2YRK3"/>
<gene>
    <name evidence="2" type="ORF">SCLCIDRAFT_567268</name>
</gene>
<dbReference type="EMBL" id="KN822213">
    <property type="protein sequence ID" value="KIM52358.1"/>
    <property type="molecule type" value="Genomic_DNA"/>
</dbReference>
<evidence type="ECO:0000256" key="1">
    <source>
        <dbReference type="SAM" id="MobiDB-lite"/>
    </source>
</evidence>
<evidence type="ECO:0000313" key="3">
    <source>
        <dbReference type="Proteomes" id="UP000053989"/>
    </source>
</evidence>
<protein>
    <submittedName>
        <fullName evidence="2">Uncharacterized protein</fullName>
    </submittedName>
</protein>
<dbReference type="HOGENOM" id="CLU_2414565_0_0_1"/>
<proteinExistence type="predicted"/>